<reference evidence="2 3" key="1">
    <citation type="journal article" date="2018" name="Nat. Ecol. Evol.">
        <title>Pezizomycetes genomes reveal the molecular basis of ectomycorrhizal truffle lifestyle.</title>
        <authorList>
            <person name="Murat C."/>
            <person name="Payen T."/>
            <person name="Noel B."/>
            <person name="Kuo A."/>
            <person name="Morin E."/>
            <person name="Chen J."/>
            <person name="Kohler A."/>
            <person name="Krizsan K."/>
            <person name="Balestrini R."/>
            <person name="Da Silva C."/>
            <person name="Montanini B."/>
            <person name="Hainaut M."/>
            <person name="Levati E."/>
            <person name="Barry K.W."/>
            <person name="Belfiori B."/>
            <person name="Cichocki N."/>
            <person name="Clum A."/>
            <person name="Dockter R.B."/>
            <person name="Fauchery L."/>
            <person name="Guy J."/>
            <person name="Iotti M."/>
            <person name="Le Tacon F."/>
            <person name="Lindquist E.A."/>
            <person name="Lipzen A."/>
            <person name="Malagnac F."/>
            <person name="Mello A."/>
            <person name="Molinier V."/>
            <person name="Miyauchi S."/>
            <person name="Poulain J."/>
            <person name="Riccioni C."/>
            <person name="Rubini A."/>
            <person name="Sitrit Y."/>
            <person name="Splivallo R."/>
            <person name="Traeger S."/>
            <person name="Wang M."/>
            <person name="Zifcakova L."/>
            <person name="Wipf D."/>
            <person name="Zambonelli A."/>
            <person name="Paolocci F."/>
            <person name="Nowrousian M."/>
            <person name="Ottonello S."/>
            <person name="Baldrian P."/>
            <person name="Spatafora J.W."/>
            <person name="Henrissat B."/>
            <person name="Nagy L.G."/>
            <person name="Aury J.M."/>
            <person name="Wincker P."/>
            <person name="Grigoriev I.V."/>
            <person name="Bonfante P."/>
            <person name="Martin F.M."/>
        </authorList>
    </citation>
    <scope>NUCLEOTIDE SEQUENCE [LARGE SCALE GENOMIC DNA]</scope>
    <source>
        <strain evidence="2 3">CCBAS932</strain>
    </source>
</reference>
<evidence type="ECO:0000256" key="1">
    <source>
        <dbReference type="SAM" id="Phobius"/>
    </source>
</evidence>
<dbReference type="InParanoid" id="A0A3N4L1J4"/>
<protein>
    <submittedName>
        <fullName evidence="2">Uncharacterized protein</fullName>
    </submittedName>
</protein>
<organism evidence="2 3">
    <name type="scientific">Morchella conica CCBAS932</name>
    <dbReference type="NCBI Taxonomy" id="1392247"/>
    <lineage>
        <taxon>Eukaryota</taxon>
        <taxon>Fungi</taxon>
        <taxon>Dikarya</taxon>
        <taxon>Ascomycota</taxon>
        <taxon>Pezizomycotina</taxon>
        <taxon>Pezizomycetes</taxon>
        <taxon>Pezizales</taxon>
        <taxon>Morchellaceae</taxon>
        <taxon>Morchella</taxon>
    </lineage>
</organism>
<keyword evidence="1" id="KW-0812">Transmembrane</keyword>
<evidence type="ECO:0000313" key="2">
    <source>
        <dbReference type="EMBL" id="RPB15372.1"/>
    </source>
</evidence>
<feature type="transmembrane region" description="Helical" evidence="1">
    <location>
        <begin position="12"/>
        <end position="32"/>
    </location>
</feature>
<accession>A0A3N4L1J4</accession>
<dbReference type="EMBL" id="ML119113">
    <property type="protein sequence ID" value="RPB15372.1"/>
    <property type="molecule type" value="Genomic_DNA"/>
</dbReference>
<dbReference type="Proteomes" id="UP000277580">
    <property type="component" value="Unassembled WGS sequence"/>
</dbReference>
<keyword evidence="1" id="KW-0472">Membrane</keyword>
<gene>
    <name evidence="2" type="ORF">P167DRAFT_426675</name>
</gene>
<keyword evidence="1" id="KW-1133">Transmembrane helix</keyword>
<evidence type="ECO:0000313" key="3">
    <source>
        <dbReference type="Proteomes" id="UP000277580"/>
    </source>
</evidence>
<dbReference type="AlphaFoldDB" id="A0A3N4L1J4"/>
<sequence length="124" mass="14568">MQMRILYGRSAPLHINNPCFVTCIFWFFMLYASTCTKGMWLGTSCYIHLLMCYVFKDHMSYIRCKQLTIWRSACFITRRCEKSFSLVPEQAVLTRKKFSVCHGVVRKPQCFSEVLLTLSIKLQS</sequence>
<keyword evidence="3" id="KW-1185">Reference proteome</keyword>
<proteinExistence type="predicted"/>
<name>A0A3N4L1J4_9PEZI</name>
<feature type="transmembrane region" description="Helical" evidence="1">
    <location>
        <begin position="38"/>
        <end position="55"/>
    </location>
</feature>